<dbReference type="HOGENOM" id="CLU_030906_0_0_1"/>
<name>G0WEG8_NAUDC</name>
<dbReference type="eggNOG" id="ENOG502RNWJ">
    <property type="taxonomic scope" value="Eukaryota"/>
</dbReference>
<dbReference type="OMA" id="QPIGWLC"/>
<dbReference type="GO" id="GO:0000978">
    <property type="term" value="F:RNA polymerase II cis-regulatory region sequence-specific DNA binding"/>
    <property type="evidence" value="ECO:0007669"/>
    <property type="project" value="TreeGrafter"/>
</dbReference>
<keyword evidence="4" id="KW-1185">Reference proteome</keyword>
<dbReference type="PANTHER" id="PTHR37784:SF8">
    <property type="entry name" value="PROTEIN MSN1"/>
    <property type="match status" value="1"/>
</dbReference>
<organism evidence="3 4">
    <name type="scientific">Naumovozyma dairenensis (strain ATCC 10597 / BCRC 20456 / CBS 421 / NBRC 0211 / NRRL Y-12639)</name>
    <name type="common">Saccharomyces dairenensis</name>
    <dbReference type="NCBI Taxonomy" id="1071378"/>
    <lineage>
        <taxon>Eukaryota</taxon>
        <taxon>Fungi</taxon>
        <taxon>Dikarya</taxon>
        <taxon>Ascomycota</taxon>
        <taxon>Saccharomycotina</taxon>
        <taxon>Saccharomycetes</taxon>
        <taxon>Saccharomycetales</taxon>
        <taxon>Saccharomycetaceae</taxon>
        <taxon>Naumovozyma</taxon>
    </lineage>
</organism>
<dbReference type="InterPro" id="IPR052146">
    <property type="entry name" value="HOT1"/>
</dbReference>
<feature type="domain" description="Transcription activator GCR1-like" evidence="2">
    <location>
        <begin position="285"/>
        <end position="363"/>
    </location>
</feature>
<dbReference type="GO" id="GO:0097238">
    <property type="term" value="P:cellular response to methylglyoxal"/>
    <property type="evidence" value="ECO:0007669"/>
    <property type="project" value="EnsemblFungi"/>
</dbReference>
<feature type="region of interest" description="Disordered" evidence="1">
    <location>
        <begin position="86"/>
        <end position="107"/>
    </location>
</feature>
<dbReference type="STRING" id="1071378.G0WEG8"/>
<dbReference type="GO" id="GO:2000219">
    <property type="term" value="P:positive regulation of invasive growth in response to glucose limitation"/>
    <property type="evidence" value="ECO:0007669"/>
    <property type="project" value="EnsemblFungi"/>
</dbReference>
<feature type="region of interest" description="Disordered" evidence="1">
    <location>
        <begin position="150"/>
        <end position="179"/>
    </location>
</feature>
<dbReference type="OrthoDB" id="428577at2759"/>
<dbReference type="InterPro" id="IPR022210">
    <property type="entry name" value="TF_GCR1-like"/>
</dbReference>
<gene>
    <name evidence="3" type="primary">NDAI0G04020</name>
    <name evidence="3" type="ordered locus">NDAI_0G04020</name>
</gene>
<dbReference type="KEGG" id="ndi:NDAI_0G04020"/>
<evidence type="ECO:0000256" key="1">
    <source>
        <dbReference type="SAM" id="MobiDB-lite"/>
    </source>
</evidence>
<dbReference type="GO" id="GO:0000981">
    <property type="term" value="F:DNA-binding transcription factor activity, RNA polymerase II-specific"/>
    <property type="evidence" value="ECO:0007669"/>
    <property type="project" value="TreeGrafter"/>
</dbReference>
<sequence>MNKEDAILISRVADLERRMAMFEGMFHALSGRLDQHFKKYDIVMNSQQQQIIELNSVISTLLNDQFRHAEMIKEKLSTTIHGISSMDTNSIHQTDTSDIFSNGGRPYDGNSNIPADVLFDDIISNNKNGTTNAPVSAQTTENAIKNQGFAHQETQGTTQQEGEQPRAPQNQQQPHQGYQPSVVFRGPVLSYGNFNQLSHPSLSRPPNLLNEPEGNISESSPSISSEVIFNNSSNNNGIGNNNGNNGKNELLTARHEISNQSLEEEEQYRTKKGHKKKRKIYIGPFEFLKSPNSVLDLWKEYTEGIHGHPSIKYMDAIYQTNWRRDAAVNRRYSRRKVLWKAIESGLEKGYSLERVVDILENCRIIDSTKGTKQPIGWLCHSNNIPDILKDSLN</sequence>
<accession>G0WEG8</accession>
<evidence type="ECO:0000259" key="2">
    <source>
        <dbReference type="Pfam" id="PF12550"/>
    </source>
</evidence>
<protein>
    <recommendedName>
        <fullName evidence="2">Transcription activator GCR1-like domain-containing protein</fullName>
    </recommendedName>
</protein>
<dbReference type="GO" id="GO:0060963">
    <property type="term" value="P:positive regulation of ribosomal protein gene transcription by RNA polymerase II"/>
    <property type="evidence" value="ECO:0007669"/>
    <property type="project" value="TreeGrafter"/>
</dbReference>
<dbReference type="GeneID" id="11495678"/>
<dbReference type="GO" id="GO:2000222">
    <property type="term" value="P:positive regulation of pseudohyphal growth"/>
    <property type="evidence" value="ECO:0007669"/>
    <property type="project" value="EnsemblFungi"/>
</dbReference>
<dbReference type="Proteomes" id="UP000000689">
    <property type="component" value="Chromosome 7"/>
</dbReference>
<dbReference type="GO" id="GO:0005634">
    <property type="term" value="C:nucleus"/>
    <property type="evidence" value="ECO:0007669"/>
    <property type="project" value="EnsemblFungi"/>
</dbReference>
<feature type="compositionally biased region" description="Low complexity" evidence="1">
    <location>
        <begin position="152"/>
        <end position="179"/>
    </location>
</feature>
<dbReference type="AlphaFoldDB" id="G0WEG8"/>
<proteinExistence type="predicted"/>
<evidence type="ECO:0000313" key="3">
    <source>
        <dbReference type="EMBL" id="CCD26179.2"/>
    </source>
</evidence>
<dbReference type="GO" id="GO:0071475">
    <property type="term" value="P:cellular hyperosmotic salinity response"/>
    <property type="evidence" value="ECO:0007669"/>
    <property type="project" value="EnsemblFungi"/>
</dbReference>
<dbReference type="PANTHER" id="PTHR37784">
    <property type="entry name" value="PROTEIN MSN1"/>
    <property type="match status" value="1"/>
</dbReference>
<evidence type="ECO:0000313" key="4">
    <source>
        <dbReference type="Proteomes" id="UP000000689"/>
    </source>
</evidence>
<dbReference type="GO" id="GO:2000883">
    <property type="term" value="P:positive regulation of starch catabolic process"/>
    <property type="evidence" value="ECO:0007669"/>
    <property type="project" value="EnsemblFungi"/>
</dbReference>
<dbReference type="RefSeq" id="XP_003671422.2">
    <property type="nucleotide sequence ID" value="XM_003671374.2"/>
</dbReference>
<feature type="region of interest" description="Disordered" evidence="1">
    <location>
        <begin position="195"/>
        <end position="228"/>
    </location>
</feature>
<dbReference type="EMBL" id="HE580273">
    <property type="protein sequence ID" value="CCD26179.2"/>
    <property type="molecule type" value="Genomic_DNA"/>
</dbReference>
<dbReference type="Pfam" id="PF12550">
    <property type="entry name" value="GCR1_C"/>
    <property type="match status" value="1"/>
</dbReference>
<feature type="compositionally biased region" description="Low complexity" evidence="1">
    <location>
        <begin position="210"/>
        <end position="228"/>
    </location>
</feature>
<dbReference type="GO" id="GO:0034605">
    <property type="term" value="P:cellular response to heat"/>
    <property type="evidence" value="ECO:0007669"/>
    <property type="project" value="EnsemblFungi"/>
</dbReference>
<feature type="compositionally biased region" description="Polar residues" evidence="1">
    <location>
        <begin position="86"/>
        <end position="100"/>
    </location>
</feature>
<reference evidence="3 4" key="1">
    <citation type="journal article" date="2011" name="Proc. Natl. Acad. Sci. U.S.A.">
        <title>Evolutionary erosion of yeast sex chromosomes by mating-type switching accidents.</title>
        <authorList>
            <person name="Gordon J.L."/>
            <person name="Armisen D."/>
            <person name="Proux-Wera E."/>
            <person name="Oheigeartaigh S.S."/>
            <person name="Byrne K.P."/>
            <person name="Wolfe K.H."/>
        </authorList>
    </citation>
    <scope>NUCLEOTIDE SEQUENCE [LARGE SCALE GENOMIC DNA]</scope>
    <source>
        <strain evidence="4">ATCC 10597 / BCRC 20456 / CBS 421 / NBRC 0211 / NRRL Y-12639</strain>
    </source>
</reference>